<dbReference type="CDD" id="cd23572">
    <property type="entry name" value="TFP_LU_ECD_PINLYP_rpt2"/>
    <property type="match status" value="1"/>
</dbReference>
<name>A0AAV6YSN8_ENGPU</name>
<dbReference type="Gene3D" id="2.10.60.10">
    <property type="entry name" value="CD59"/>
    <property type="match status" value="1"/>
</dbReference>
<evidence type="ECO:0008006" key="3">
    <source>
        <dbReference type="Google" id="ProtNLM"/>
    </source>
</evidence>
<evidence type="ECO:0000313" key="1">
    <source>
        <dbReference type="EMBL" id="KAG8537068.1"/>
    </source>
</evidence>
<reference evidence="1" key="1">
    <citation type="thesis" date="2020" institute="ProQuest LLC" country="789 East Eisenhower Parkway, Ann Arbor, MI, USA">
        <title>Comparative Genomics and Chromosome Evolution.</title>
        <authorList>
            <person name="Mudd A.B."/>
        </authorList>
    </citation>
    <scope>NUCLEOTIDE SEQUENCE</scope>
    <source>
        <strain evidence="1">237g6f4</strain>
        <tissue evidence="1">Blood</tissue>
    </source>
</reference>
<dbReference type="SUPFAM" id="SSF57302">
    <property type="entry name" value="Snake toxin-like"/>
    <property type="match status" value="1"/>
</dbReference>
<dbReference type="EMBL" id="WNYA01034340">
    <property type="protein sequence ID" value="KAG8537068.1"/>
    <property type="molecule type" value="Genomic_DNA"/>
</dbReference>
<organism evidence="1 2">
    <name type="scientific">Engystomops pustulosus</name>
    <name type="common">Tungara frog</name>
    <name type="synonym">Physalaemus pustulosus</name>
    <dbReference type="NCBI Taxonomy" id="76066"/>
    <lineage>
        <taxon>Eukaryota</taxon>
        <taxon>Metazoa</taxon>
        <taxon>Chordata</taxon>
        <taxon>Craniata</taxon>
        <taxon>Vertebrata</taxon>
        <taxon>Euteleostomi</taxon>
        <taxon>Amphibia</taxon>
        <taxon>Batrachia</taxon>
        <taxon>Anura</taxon>
        <taxon>Neobatrachia</taxon>
        <taxon>Hyloidea</taxon>
        <taxon>Leptodactylidae</taxon>
        <taxon>Leiuperinae</taxon>
        <taxon>Engystomops</taxon>
    </lineage>
</organism>
<evidence type="ECO:0000313" key="2">
    <source>
        <dbReference type="Proteomes" id="UP000824782"/>
    </source>
</evidence>
<sequence>PTDKNDEKVKPNGIRCKSCFAFNARACDCNVFVNCSVGETNCISRFISASGGGFQHGAAVRGCATKEMCEVAHVGVKLNNTRVKSNFSCTGDSDSFHNSLIFLVLIAAIFSRFTTTT</sequence>
<dbReference type="Proteomes" id="UP000824782">
    <property type="component" value="Unassembled WGS sequence"/>
</dbReference>
<accession>A0AAV6YSN8</accession>
<protein>
    <recommendedName>
        <fullName evidence="3">UPAR/Ly6 domain-containing protein</fullName>
    </recommendedName>
</protein>
<gene>
    <name evidence="1" type="ORF">GDO81_025142</name>
</gene>
<proteinExistence type="predicted"/>
<keyword evidence="2" id="KW-1185">Reference proteome</keyword>
<dbReference type="AlphaFoldDB" id="A0AAV6YSN8"/>
<feature type="non-terminal residue" evidence="1">
    <location>
        <position position="1"/>
    </location>
</feature>
<comment type="caution">
    <text evidence="1">The sequence shown here is derived from an EMBL/GenBank/DDBJ whole genome shotgun (WGS) entry which is preliminary data.</text>
</comment>
<dbReference type="InterPro" id="IPR045860">
    <property type="entry name" value="Snake_toxin-like_sf"/>
</dbReference>